<reference evidence="7" key="1">
    <citation type="submission" date="2018-11" db="EMBL/GenBank/DDBJ databases">
        <authorList>
            <consortium name="Genoscope - CEA"/>
            <person name="William W."/>
        </authorList>
    </citation>
    <scope>NUCLEOTIDE SEQUENCE</scope>
</reference>
<evidence type="ECO:0000313" key="7">
    <source>
        <dbReference type="EMBL" id="VDD08936.1"/>
    </source>
</evidence>
<evidence type="ECO:0000256" key="1">
    <source>
        <dbReference type="ARBA" id="ARBA00005234"/>
    </source>
</evidence>
<dbReference type="Gene3D" id="3.40.395.10">
    <property type="entry name" value="Adenoviral Proteinase, Chain A"/>
    <property type="match status" value="1"/>
</dbReference>
<evidence type="ECO:0000259" key="5">
    <source>
        <dbReference type="Pfam" id="PF02902"/>
    </source>
</evidence>
<organism evidence="7">
    <name type="scientific">Brassica oleracea</name>
    <name type="common">Wild cabbage</name>
    <dbReference type="NCBI Taxonomy" id="3712"/>
    <lineage>
        <taxon>Eukaryota</taxon>
        <taxon>Viridiplantae</taxon>
        <taxon>Streptophyta</taxon>
        <taxon>Embryophyta</taxon>
        <taxon>Tracheophyta</taxon>
        <taxon>Spermatophyta</taxon>
        <taxon>Magnoliopsida</taxon>
        <taxon>eudicotyledons</taxon>
        <taxon>Gunneridae</taxon>
        <taxon>Pentapetalae</taxon>
        <taxon>rosids</taxon>
        <taxon>malvids</taxon>
        <taxon>Brassicales</taxon>
        <taxon>Brassicaceae</taxon>
        <taxon>Brassiceae</taxon>
        <taxon>Brassica</taxon>
    </lineage>
</organism>
<evidence type="ECO:0000256" key="4">
    <source>
        <dbReference type="SAM" id="MobiDB-lite"/>
    </source>
</evidence>
<dbReference type="GO" id="GO:0006508">
    <property type="term" value="P:proteolysis"/>
    <property type="evidence" value="ECO:0007669"/>
    <property type="project" value="UniProtKB-KW"/>
</dbReference>
<feature type="domain" description="DUF1985" evidence="6">
    <location>
        <begin position="78"/>
        <end position="210"/>
    </location>
</feature>
<proteinExistence type="inferred from homology"/>
<dbReference type="Pfam" id="PF09331">
    <property type="entry name" value="DUF1985"/>
    <property type="match status" value="1"/>
</dbReference>
<dbReference type="SUPFAM" id="SSF54001">
    <property type="entry name" value="Cysteine proteinases"/>
    <property type="match status" value="1"/>
</dbReference>
<dbReference type="EMBL" id="LR031873">
    <property type="protein sequence ID" value="VDD08936.1"/>
    <property type="molecule type" value="Genomic_DNA"/>
</dbReference>
<evidence type="ECO:0008006" key="8">
    <source>
        <dbReference type="Google" id="ProtNLM"/>
    </source>
</evidence>
<dbReference type="InterPro" id="IPR003653">
    <property type="entry name" value="Peptidase_C48_C"/>
</dbReference>
<evidence type="ECO:0000259" key="6">
    <source>
        <dbReference type="Pfam" id="PF09331"/>
    </source>
</evidence>
<dbReference type="GO" id="GO:0008234">
    <property type="term" value="F:cysteine-type peptidase activity"/>
    <property type="evidence" value="ECO:0007669"/>
    <property type="project" value="InterPro"/>
</dbReference>
<dbReference type="Pfam" id="PF02902">
    <property type="entry name" value="Peptidase_C48"/>
    <property type="match status" value="1"/>
</dbReference>
<dbReference type="PANTHER" id="PTHR48449:SF1">
    <property type="entry name" value="DUF1985 DOMAIN-CONTAINING PROTEIN"/>
    <property type="match status" value="1"/>
</dbReference>
<name>A0A3P6C189_BRAOL</name>
<feature type="compositionally biased region" description="Basic and acidic residues" evidence="4">
    <location>
        <begin position="669"/>
        <end position="691"/>
    </location>
</feature>
<keyword evidence="2" id="KW-0645">Protease</keyword>
<dbReference type="InterPro" id="IPR015410">
    <property type="entry name" value="DUF1985"/>
</dbReference>
<accession>A0A3P6C189</accession>
<sequence length="720" mass="82508">MDLPELPLRIHTLGEEPHAGKSISYHTDDSKLFDALRQALHADEYEELKESKLRVFIKFNELNFGWASRLVHYMLGLQLDIKKKYKLWSLVGPQPVRFSLLEFEHLTGLNCDYIEDLENPRCEVTKEMAAFWEMLGVDVDAGPTTEQMVTAFGRCEEWTQDDRMRLGYLAIFIGFIKGRKYSTATRASLARLVMDLEKFENYPWGRVAFKFSRCGRTMLCQNLVLVMGIPYQTDHLRCCWLTRVAKDTNILKRPSADSVINFVQKNFGKMFPRWDFDIEDSAAENIIKVMFNAKPRWKWTMDCWEVTGTKPSVKKEWKKARKEARKEKSVEARAEASKLALTEARSEGSTTVGGMTKEVIEKSFRDIADAMRDGFGMCLKEIKLLGDRMEAVEKKVGITKKVTASNDLQITASNPPKRGHEAGSESVNGAKAGHNDAQEPSSSKELSLVIAKKPENIVVNLAFLYWTKENPLFQMYSMGKLEGRQRRLSLWNFSVERGNSTAKLIIPNKRVGQGYDPFAPFDKKMSNVLTDWWSHKYPEFKSDEGDLNVPTFCQSMNVLGVDVDDIYAPVNFRNEHWIAIWISIPKNHIVVWDNIISHISREDLDVVMEPFVTKVPYLLVECAGSDEQRVQHTLEPYTYERVTVGFCNKNVKAIREKMALDIFKETPECHSKENEDNDENMRTYDEQEGRRGVKSSGRLTRRSPSTYKSCVASSVCVLSS</sequence>
<comment type="similarity">
    <text evidence="1">Belongs to the peptidase C48 family.</text>
</comment>
<feature type="region of interest" description="Disordered" evidence="4">
    <location>
        <begin position="407"/>
        <end position="442"/>
    </location>
</feature>
<evidence type="ECO:0000256" key="2">
    <source>
        <dbReference type="ARBA" id="ARBA00022670"/>
    </source>
</evidence>
<dbReference type="AlphaFoldDB" id="A0A3P6C189"/>
<protein>
    <recommendedName>
        <fullName evidence="8">Ubiquitin-like protease family profile domain-containing protein</fullName>
    </recommendedName>
</protein>
<feature type="domain" description="Ubiquitin-like protease family profile" evidence="5">
    <location>
        <begin position="552"/>
        <end position="644"/>
    </location>
</feature>
<dbReference type="InterPro" id="IPR038765">
    <property type="entry name" value="Papain-like_cys_pep_sf"/>
</dbReference>
<keyword evidence="3" id="KW-0378">Hydrolase</keyword>
<dbReference type="PANTHER" id="PTHR48449">
    <property type="entry name" value="DUF1985 DOMAIN-CONTAINING PROTEIN"/>
    <property type="match status" value="1"/>
</dbReference>
<feature type="region of interest" description="Disordered" evidence="4">
    <location>
        <begin position="669"/>
        <end position="703"/>
    </location>
</feature>
<evidence type="ECO:0000256" key="3">
    <source>
        <dbReference type="ARBA" id="ARBA00022801"/>
    </source>
</evidence>
<gene>
    <name evidence="7" type="ORF">BOLC4T24387H</name>
</gene>